<keyword evidence="3" id="KW-1003">Cell membrane</keyword>
<keyword evidence="12" id="KW-1185">Reference proteome</keyword>
<evidence type="ECO:0000256" key="2">
    <source>
        <dbReference type="ARBA" id="ARBA00022448"/>
    </source>
</evidence>
<evidence type="ECO:0000256" key="6">
    <source>
        <dbReference type="ARBA" id="ARBA00022989"/>
    </source>
</evidence>
<comment type="caution">
    <text evidence="11">The sequence shown here is derived from an EMBL/GenBank/DDBJ whole genome shotgun (WGS) entry which is preliminary data.</text>
</comment>
<evidence type="ECO:0000256" key="8">
    <source>
        <dbReference type="ARBA" id="ARBA00037998"/>
    </source>
</evidence>
<keyword evidence="2" id="KW-0813">Transport</keyword>
<name>A0ABT7AC48_9HYPH</name>
<organism evidence="11 12">
    <name type="scientific">Chelatococcus albus</name>
    <dbReference type="NCBI Taxonomy" id="3047466"/>
    <lineage>
        <taxon>Bacteria</taxon>
        <taxon>Pseudomonadati</taxon>
        <taxon>Pseudomonadota</taxon>
        <taxon>Alphaproteobacteria</taxon>
        <taxon>Hyphomicrobiales</taxon>
        <taxon>Chelatococcaceae</taxon>
        <taxon>Chelatococcus</taxon>
    </lineage>
</organism>
<reference evidence="11 12" key="1">
    <citation type="submission" date="2023-05" db="EMBL/GenBank/DDBJ databases">
        <title>Chelatococcus sp. nov., a moderately thermophilic bacterium isolated from hot spring microbial mat.</title>
        <authorList>
            <person name="Hu C.-J."/>
            <person name="Li W.-J."/>
        </authorList>
    </citation>
    <scope>NUCLEOTIDE SEQUENCE [LARGE SCALE GENOMIC DNA]</scope>
    <source>
        <strain evidence="11 12">SYSU G07232</strain>
    </source>
</reference>
<feature type="transmembrane region" description="Helical" evidence="9">
    <location>
        <begin position="343"/>
        <end position="366"/>
    </location>
</feature>
<feature type="transmembrane region" description="Helical" evidence="9">
    <location>
        <begin position="179"/>
        <end position="200"/>
    </location>
</feature>
<dbReference type="InterPro" id="IPR052157">
    <property type="entry name" value="BCAA_transport_permease"/>
</dbReference>
<gene>
    <name evidence="11" type="ORF">QNA08_01635</name>
</gene>
<keyword evidence="7 9" id="KW-0472">Membrane</keyword>
<evidence type="ECO:0000256" key="7">
    <source>
        <dbReference type="ARBA" id="ARBA00023136"/>
    </source>
</evidence>
<dbReference type="RefSeq" id="WP_283738931.1">
    <property type="nucleotide sequence ID" value="NZ_JASJEV010000001.1"/>
</dbReference>
<evidence type="ECO:0000256" key="5">
    <source>
        <dbReference type="ARBA" id="ARBA00022970"/>
    </source>
</evidence>
<feature type="transmembrane region" description="Helical" evidence="9">
    <location>
        <begin position="285"/>
        <end position="311"/>
    </location>
</feature>
<dbReference type="CDD" id="cd06582">
    <property type="entry name" value="TM_PBP1_LivH_like"/>
    <property type="match status" value="1"/>
</dbReference>
<evidence type="ECO:0000313" key="12">
    <source>
        <dbReference type="Proteomes" id="UP001321492"/>
    </source>
</evidence>
<dbReference type="InterPro" id="IPR001851">
    <property type="entry name" value="ABC_transp_permease"/>
</dbReference>
<dbReference type="PROSITE" id="PS51257">
    <property type="entry name" value="PROKAR_LIPOPROTEIN"/>
    <property type="match status" value="1"/>
</dbReference>
<feature type="transmembrane region" description="Helical" evidence="9">
    <location>
        <begin position="206"/>
        <end position="231"/>
    </location>
</feature>
<dbReference type="PANTHER" id="PTHR11795:SF445">
    <property type="entry name" value="AMINO ACID ABC TRANSPORTER PERMEASE PROTEIN"/>
    <property type="match status" value="1"/>
</dbReference>
<evidence type="ECO:0000256" key="3">
    <source>
        <dbReference type="ARBA" id="ARBA00022475"/>
    </source>
</evidence>
<feature type="transmembrane region" description="Helical" evidence="9">
    <location>
        <begin position="243"/>
        <end position="265"/>
    </location>
</feature>
<protein>
    <submittedName>
        <fullName evidence="11">Branched-chain amino acid ABC transporter permease</fullName>
    </submittedName>
</protein>
<evidence type="ECO:0000256" key="9">
    <source>
        <dbReference type="SAM" id="Phobius"/>
    </source>
</evidence>
<dbReference type="Proteomes" id="UP001321492">
    <property type="component" value="Unassembled WGS sequence"/>
</dbReference>
<keyword evidence="5" id="KW-0029">Amino-acid transport</keyword>
<evidence type="ECO:0000256" key="1">
    <source>
        <dbReference type="ARBA" id="ARBA00004651"/>
    </source>
</evidence>
<feature type="transmembrane region" description="Helical" evidence="9">
    <location>
        <begin position="378"/>
        <end position="406"/>
    </location>
</feature>
<accession>A0ABT7AC48</accession>
<comment type="subcellular location">
    <subcellularLocation>
        <location evidence="1">Cell membrane</location>
        <topology evidence="1">Multi-pass membrane protein</topology>
    </subcellularLocation>
</comment>
<feature type="transmembrane region" description="Helical" evidence="9">
    <location>
        <begin position="418"/>
        <end position="438"/>
    </location>
</feature>
<dbReference type="PANTHER" id="PTHR11795">
    <property type="entry name" value="BRANCHED-CHAIN AMINO ACID TRANSPORT SYSTEM PERMEASE PROTEIN LIVH"/>
    <property type="match status" value="1"/>
</dbReference>
<dbReference type="EMBL" id="JASJEV010000001">
    <property type="protein sequence ID" value="MDJ1156942.1"/>
    <property type="molecule type" value="Genomic_DNA"/>
</dbReference>
<comment type="similarity">
    <text evidence="8">Belongs to the binding-protein-dependent transport system permease family. LivHM subfamily.</text>
</comment>
<sequence length="446" mass="46132">MRRAAPAVLAILLLLSACGTVVDADQARTCRLVIPALNPEDTAIRVVRTMPGPWPNSLRVDYRAERTGQAARNRYVLCRFAGAGLSTEKALLTGVATERGPLPDPSFYFLKRFYLEAFGSSLRDPGAGDPAVETAAVPWPVAYGLQQTLGALPLASIYGLLAAAYALVFGLVGRINLAFGEFAALGGSAATVGIAMLLAGGVTTPVAGLATGLFFALFAAALHGFAAARVGIAPIRQATGQQVLIATTGLAIALSEYLRLTQGATTRWVPPVWNTVVPLAHADDFVVTITPMALLVAGVGFLAASGLLALMRLSPFGRAWRAYADDPKAAALFGVDGRRLFDLTFVVACALAGLAGFVMTAFYGGVGFAAGLSLGLKALVAAILGGIGSVPGAFVGGLAVGFGEALWSATMPIEARDIAIYALLVVILIFRPGGLFGYGDRLPRPV</sequence>
<feature type="signal peptide" evidence="10">
    <location>
        <begin position="1"/>
        <end position="24"/>
    </location>
</feature>
<keyword evidence="10" id="KW-0732">Signal</keyword>
<evidence type="ECO:0000256" key="4">
    <source>
        <dbReference type="ARBA" id="ARBA00022692"/>
    </source>
</evidence>
<keyword evidence="4 9" id="KW-0812">Transmembrane</keyword>
<evidence type="ECO:0000256" key="10">
    <source>
        <dbReference type="SAM" id="SignalP"/>
    </source>
</evidence>
<evidence type="ECO:0000313" key="11">
    <source>
        <dbReference type="EMBL" id="MDJ1156942.1"/>
    </source>
</evidence>
<feature type="chain" id="PRO_5046076594" evidence="10">
    <location>
        <begin position="25"/>
        <end position="446"/>
    </location>
</feature>
<keyword evidence="6 9" id="KW-1133">Transmembrane helix</keyword>
<feature type="transmembrane region" description="Helical" evidence="9">
    <location>
        <begin position="151"/>
        <end position="172"/>
    </location>
</feature>
<proteinExistence type="inferred from homology"/>
<dbReference type="Pfam" id="PF02653">
    <property type="entry name" value="BPD_transp_2"/>
    <property type="match status" value="1"/>
</dbReference>